<dbReference type="Proteomes" id="UP001651158">
    <property type="component" value="Unassembled WGS sequence"/>
</dbReference>
<comment type="caution">
    <text evidence="3">The sequence shown here is derived from an EMBL/GenBank/DDBJ whole genome shotgun (WGS) entry which is preliminary data.</text>
</comment>
<name>A0ABR4Q528_9CEST</name>
<proteinExistence type="predicted"/>
<dbReference type="InterPro" id="IPR052579">
    <property type="entry name" value="Zinc_finger_SWIM"/>
</dbReference>
<dbReference type="InterPro" id="IPR004330">
    <property type="entry name" value="FAR1_DNA_bnd_dom"/>
</dbReference>
<evidence type="ECO:0000313" key="4">
    <source>
        <dbReference type="Proteomes" id="UP001651158"/>
    </source>
</evidence>
<protein>
    <recommendedName>
        <fullName evidence="2">FAR1 domain-containing protein</fullName>
    </recommendedName>
</protein>
<evidence type="ECO:0000313" key="3">
    <source>
        <dbReference type="EMBL" id="KAL5104696.1"/>
    </source>
</evidence>
<gene>
    <name evidence="3" type="ORF">TcWFU_005651</name>
</gene>
<feature type="region of interest" description="Disordered" evidence="1">
    <location>
        <begin position="200"/>
        <end position="235"/>
    </location>
</feature>
<sequence>MDLTDVFERLFTGKHFTSDAEFEQACEAFKKETGCRFARRHVIYRQTPLEGLPNLLLKQGQFTCSVSYCDAFFAVGSKKSGVYVTRFNMHHIHGPMPEEIDRYRTYDEFHNLLIAFQNHTGSSYVKRHTVRWPADAIDRQHLVYARAHFECVRYGWSESNTTSRPVVSKRIGCKAYVVIQTYKGWVEIFHLNMQHNHEITQDDAGHSARQPRRLQTSKQTANTTSSGGGSSSNYTYLSAPSKDIGTVGECMSQSVLRRLHGRREKGEGRLKAENFILEEENSNRLVLTTQIAGEAQTITAEAAKLAILDSQLEAVRNLAIVEYGIIGPQGACSEAAIAMCTELKEMEETWRRCLAETEEQQEAAPILLEFASASATTPNG</sequence>
<dbReference type="EMBL" id="JAKROA010000011">
    <property type="protein sequence ID" value="KAL5104696.1"/>
    <property type="molecule type" value="Genomic_DNA"/>
</dbReference>
<organism evidence="3 4">
    <name type="scientific">Taenia crassiceps</name>
    <dbReference type="NCBI Taxonomy" id="6207"/>
    <lineage>
        <taxon>Eukaryota</taxon>
        <taxon>Metazoa</taxon>
        <taxon>Spiralia</taxon>
        <taxon>Lophotrochozoa</taxon>
        <taxon>Platyhelminthes</taxon>
        <taxon>Cestoda</taxon>
        <taxon>Eucestoda</taxon>
        <taxon>Cyclophyllidea</taxon>
        <taxon>Taeniidae</taxon>
        <taxon>Taenia</taxon>
    </lineage>
</organism>
<dbReference type="Pfam" id="PF03101">
    <property type="entry name" value="FAR1"/>
    <property type="match status" value="1"/>
</dbReference>
<keyword evidence="4" id="KW-1185">Reference proteome</keyword>
<dbReference type="PANTHER" id="PTHR31569:SF0">
    <property type="entry name" value="ZINC FINGER SWIM DOMAIN-CONTAINING PROTEIN 1"/>
    <property type="match status" value="1"/>
</dbReference>
<accession>A0ABR4Q528</accession>
<dbReference type="PANTHER" id="PTHR31569">
    <property type="entry name" value="SWIM-TYPE DOMAIN-CONTAINING PROTEIN"/>
    <property type="match status" value="1"/>
</dbReference>
<feature type="compositionally biased region" description="Polar residues" evidence="1">
    <location>
        <begin position="213"/>
        <end position="224"/>
    </location>
</feature>
<reference evidence="3 4" key="1">
    <citation type="journal article" date="2022" name="Front. Cell. Infect. Microbiol.">
        <title>The Genomes of Two Strains of Taenia crassiceps the Animal Model for the Study of Human Cysticercosis.</title>
        <authorList>
            <person name="Bobes R.J."/>
            <person name="Estrada K."/>
            <person name="Rios-Valencia D.G."/>
            <person name="Calderon-Gallegos A."/>
            <person name="de la Torre P."/>
            <person name="Carrero J.C."/>
            <person name="Sanchez-Flores A."/>
            <person name="Laclette J.P."/>
        </authorList>
    </citation>
    <scope>NUCLEOTIDE SEQUENCE [LARGE SCALE GENOMIC DNA]</scope>
    <source>
        <strain evidence="3">WFUcys</strain>
    </source>
</reference>
<evidence type="ECO:0000259" key="2">
    <source>
        <dbReference type="Pfam" id="PF03101"/>
    </source>
</evidence>
<evidence type="ECO:0000256" key="1">
    <source>
        <dbReference type="SAM" id="MobiDB-lite"/>
    </source>
</evidence>
<feature type="domain" description="FAR1" evidence="2">
    <location>
        <begin position="138"/>
        <end position="200"/>
    </location>
</feature>